<accession>A0A8T0FAH7</accession>
<sequence length="82" mass="9407">MLLHGVSAWSLSSSPRLERKLSFIQRITGSYRTTPTSASQVIIGFMPQHLKAQQEALYINITGLKKEIEFEGVTYYPREFEE</sequence>
<organism evidence="1 2">
    <name type="scientific">Argiope bruennichi</name>
    <name type="common">Wasp spider</name>
    <name type="synonym">Aranea bruennichi</name>
    <dbReference type="NCBI Taxonomy" id="94029"/>
    <lineage>
        <taxon>Eukaryota</taxon>
        <taxon>Metazoa</taxon>
        <taxon>Ecdysozoa</taxon>
        <taxon>Arthropoda</taxon>
        <taxon>Chelicerata</taxon>
        <taxon>Arachnida</taxon>
        <taxon>Araneae</taxon>
        <taxon>Araneomorphae</taxon>
        <taxon>Entelegynae</taxon>
        <taxon>Araneoidea</taxon>
        <taxon>Araneidae</taxon>
        <taxon>Argiope</taxon>
    </lineage>
</organism>
<gene>
    <name evidence="1" type="ORF">HNY73_008091</name>
</gene>
<keyword evidence="2" id="KW-1185">Reference proteome</keyword>
<comment type="caution">
    <text evidence="1">The sequence shown here is derived from an EMBL/GenBank/DDBJ whole genome shotgun (WGS) entry which is preliminary data.</text>
</comment>
<protein>
    <submittedName>
        <fullName evidence="1">Uncharacterized protein</fullName>
    </submittedName>
</protein>
<proteinExistence type="predicted"/>
<evidence type="ECO:0000313" key="2">
    <source>
        <dbReference type="Proteomes" id="UP000807504"/>
    </source>
</evidence>
<evidence type="ECO:0000313" key="1">
    <source>
        <dbReference type="EMBL" id="KAF8786370.1"/>
    </source>
</evidence>
<reference evidence="1" key="2">
    <citation type="submission" date="2020-06" db="EMBL/GenBank/DDBJ databases">
        <authorList>
            <person name="Sheffer M."/>
        </authorList>
    </citation>
    <scope>NUCLEOTIDE SEQUENCE</scope>
</reference>
<dbReference type="EMBL" id="JABXBU010000015">
    <property type="protein sequence ID" value="KAF8786370.1"/>
    <property type="molecule type" value="Genomic_DNA"/>
</dbReference>
<dbReference type="Proteomes" id="UP000807504">
    <property type="component" value="Unassembled WGS sequence"/>
</dbReference>
<reference evidence="1" key="1">
    <citation type="journal article" date="2020" name="bioRxiv">
        <title>Chromosome-level reference genome of the European wasp spider Argiope bruennichi: a resource for studies on range expansion and evolutionary adaptation.</title>
        <authorList>
            <person name="Sheffer M.M."/>
            <person name="Hoppe A."/>
            <person name="Krehenwinkel H."/>
            <person name="Uhl G."/>
            <person name="Kuss A.W."/>
            <person name="Jensen L."/>
            <person name="Jensen C."/>
            <person name="Gillespie R.G."/>
            <person name="Hoff K.J."/>
            <person name="Prost S."/>
        </authorList>
    </citation>
    <scope>NUCLEOTIDE SEQUENCE</scope>
</reference>
<dbReference type="AlphaFoldDB" id="A0A8T0FAH7"/>
<name>A0A8T0FAH7_ARGBR</name>